<name>A0ACB8V2S3_9EURO</name>
<evidence type="ECO:0000313" key="1">
    <source>
        <dbReference type="EMBL" id="KAI2391060.1"/>
    </source>
</evidence>
<reference evidence="1" key="1">
    <citation type="journal article" date="2022" name="bioRxiv">
        <title>Population genetic analysis of Ophidiomyces ophidiicola, the causative agent of snake fungal disease, indicates recent introductions to the USA.</title>
        <authorList>
            <person name="Ladner J.T."/>
            <person name="Palmer J.M."/>
            <person name="Ettinger C.L."/>
            <person name="Stajich J.E."/>
            <person name="Farrell T.M."/>
            <person name="Glorioso B.M."/>
            <person name="Lawson B."/>
            <person name="Price S.J."/>
            <person name="Stengle A.G."/>
            <person name="Grear D.A."/>
            <person name="Lorch J.M."/>
        </authorList>
    </citation>
    <scope>NUCLEOTIDE SEQUENCE</scope>
    <source>
        <strain evidence="1">NWHC 24266-5</strain>
    </source>
</reference>
<dbReference type="EMBL" id="JALBCA010000014">
    <property type="protein sequence ID" value="KAI2391060.1"/>
    <property type="molecule type" value="Genomic_DNA"/>
</dbReference>
<gene>
    <name evidence="1" type="ORF">LOY88_001362</name>
</gene>
<comment type="caution">
    <text evidence="1">The sequence shown here is derived from an EMBL/GenBank/DDBJ whole genome shotgun (WGS) entry which is preliminary data.</text>
</comment>
<accession>A0ACB8V2S3</accession>
<sequence length="664" mass="75191">MESSSWTAVLLTLFAIGGTFALPADRDRGNSSSTFVNGNIHQQFRRDRDPTSFAWVHRLAAIGDSFTAGIGSGNQLGSLFNNQDDWKCSRYDMSYPVLVNNLIGPSVDDFQFPACSGDRSVQIYDQVQKLKGDVNLLIMTAGGNDLCLAGMIKKCVMLPFEGEATCDAVIDKAQENINSILKPNLKDILKSLDGKMAKDGIVVYNGYARFFNTENDACAKDQKWHMDRWLPKYWFKSAIRLTIERRKRFNKLVDDINAAIRTVVEETAKEVKYTIGFSNWDPWPIDGVKGQMCDPISTGRYPDPKQPDLQFFKPNTYIAPVIHDELKRRAEENVLVHDEKSIEGKGAVDKRIYDSLLWKSPHPRAVVLHKLNRRAPSPPNCPGDNDWIDPTLGLGLPDSFGKLFHPNELGHQTIASFALAKTIDLRAKVLGIEPQTCEIADEFKCWQKEGRKGYATADKLNENYKDFCEGIQQPEHEVGWKSEKTYFKDTPDEQSFLVQLGPKTAKYKKDECMQSFERIIHGCDGNDPNNPLNWKFGGRWTRGEYTYELNIKRNNRPWPVIKEPYGKCNGDWKVFGLHSSYEIRGAGFSSWDYGQKTILPSMKGCLGLGITAWEFDYFKEPDKDGMEWKSTFNTPVWVRARCFNNNKVVKGAGGYTNGCSGSDW</sequence>
<proteinExistence type="predicted"/>
<organism evidence="1">
    <name type="scientific">Ophidiomyces ophidiicola</name>
    <dbReference type="NCBI Taxonomy" id="1387563"/>
    <lineage>
        <taxon>Eukaryota</taxon>
        <taxon>Fungi</taxon>
        <taxon>Dikarya</taxon>
        <taxon>Ascomycota</taxon>
        <taxon>Pezizomycotina</taxon>
        <taxon>Eurotiomycetes</taxon>
        <taxon>Eurotiomycetidae</taxon>
        <taxon>Onygenales</taxon>
        <taxon>Onygenaceae</taxon>
        <taxon>Ophidiomyces</taxon>
    </lineage>
</organism>
<protein>
    <submittedName>
        <fullName evidence="1">Uncharacterized protein</fullName>
    </submittedName>
</protein>